<dbReference type="InterPro" id="IPR039420">
    <property type="entry name" value="WalR-like"/>
</dbReference>
<evidence type="ECO:0000259" key="2">
    <source>
        <dbReference type="PROSITE" id="PS50043"/>
    </source>
</evidence>
<gene>
    <name evidence="3" type="ORF">M8542_37015</name>
</gene>
<feature type="domain" description="HTH luxR-type" evidence="2">
    <location>
        <begin position="164"/>
        <end position="229"/>
    </location>
</feature>
<dbReference type="GO" id="GO:0003677">
    <property type="term" value="F:DNA binding"/>
    <property type="evidence" value="ECO:0007669"/>
    <property type="project" value="UniProtKB-KW"/>
</dbReference>
<dbReference type="CDD" id="cd06170">
    <property type="entry name" value="LuxR_C_like"/>
    <property type="match status" value="1"/>
</dbReference>
<dbReference type="RefSeq" id="WP_257925009.1">
    <property type="nucleotide sequence ID" value="NZ_JAMXQV010000025.1"/>
</dbReference>
<dbReference type="Gene3D" id="1.10.10.10">
    <property type="entry name" value="Winged helix-like DNA-binding domain superfamily/Winged helix DNA-binding domain"/>
    <property type="match status" value="1"/>
</dbReference>
<sequence>MRNGQTAAAQDRVVEGVARLRDVELSVLVALPNGVSRWGLTYMLRSLSPVKAVHGCASFREAVTLLENRTFDIVLLSAGALDEFEQVAAVAARRGVKTVAMLRDISDDAVAQAATLPAEGFLLESAVEPKTLEDTLLRLQRGDMALPSSLARKLFAELRRQGQPRTTDFRLTPRERQALGLLAEGMSNKQIGRRLGISVHGAKRHVANLLAKLNCPNRTLAVAYAIRDGLLSE</sequence>
<name>A0A9X2NGT4_9PSEU</name>
<evidence type="ECO:0000256" key="1">
    <source>
        <dbReference type="ARBA" id="ARBA00023125"/>
    </source>
</evidence>
<comment type="caution">
    <text evidence="3">The sequence shown here is derived from an EMBL/GenBank/DDBJ whole genome shotgun (WGS) entry which is preliminary data.</text>
</comment>
<keyword evidence="1" id="KW-0238">DNA-binding</keyword>
<evidence type="ECO:0000313" key="4">
    <source>
        <dbReference type="Proteomes" id="UP001144096"/>
    </source>
</evidence>
<dbReference type="InterPro" id="IPR000792">
    <property type="entry name" value="Tscrpt_reg_LuxR_C"/>
</dbReference>
<dbReference type="InterPro" id="IPR036388">
    <property type="entry name" value="WH-like_DNA-bd_sf"/>
</dbReference>
<dbReference type="SUPFAM" id="SSF46894">
    <property type="entry name" value="C-terminal effector domain of the bipartite response regulators"/>
    <property type="match status" value="1"/>
</dbReference>
<dbReference type="EMBL" id="JAMXQV010000025">
    <property type="protein sequence ID" value="MCR6488444.1"/>
    <property type="molecule type" value="Genomic_DNA"/>
</dbReference>
<keyword evidence="4" id="KW-1185">Reference proteome</keyword>
<dbReference type="InterPro" id="IPR016032">
    <property type="entry name" value="Sig_transdc_resp-reg_C-effctor"/>
</dbReference>
<dbReference type="PROSITE" id="PS50043">
    <property type="entry name" value="HTH_LUXR_2"/>
    <property type="match status" value="1"/>
</dbReference>
<dbReference type="Pfam" id="PF00196">
    <property type="entry name" value="GerE"/>
    <property type="match status" value="1"/>
</dbReference>
<dbReference type="Proteomes" id="UP001144096">
    <property type="component" value="Unassembled WGS sequence"/>
</dbReference>
<protein>
    <submittedName>
        <fullName evidence="3">Response regulator transcription factor</fullName>
    </submittedName>
</protein>
<dbReference type="InterPro" id="IPR011006">
    <property type="entry name" value="CheY-like_superfamily"/>
</dbReference>
<dbReference type="PANTHER" id="PTHR43214:SF43">
    <property type="entry name" value="TWO-COMPONENT RESPONSE REGULATOR"/>
    <property type="match status" value="1"/>
</dbReference>
<dbReference type="AlphaFoldDB" id="A0A9X2NGT4"/>
<dbReference type="SUPFAM" id="SSF52172">
    <property type="entry name" value="CheY-like"/>
    <property type="match status" value="1"/>
</dbReference>
<proteinExistence type="predicted"/>
<evidence type="ECO:0000313" key="3">
    <source>
        <dbReference type="EMBL" id="MCR6488444.1"/>
    </source>
</evidence>
<dbReference type="PRINTS" id="PR00038">
    <property type="entry name" value="HTHLUXR"/>
</dbReference>
<dbReference type="Gene3D" id="3.40.50.2300">
    <property type="match status" value="1"/>
</dbReference>
<reference evidence="3" key="1">
    <citation type="submission" date="2022-06" db="EMBL/GenBank/DDBJ databases">
        <title>Amycolatopsis iheyaensis sp. nov., a new species of the genus Amycolatopsis isolated from soil in Iheya island, Japan.</title>
        <authorList>
            <person name="Ngamcharungchit C."/>
            <person name="Kanto H."/>
            <person name="Take A."/>
            <person name="Intra B."/>
            <person name="Matsumoto A."/>
            <person name="Panbangred W."/>
            <person name="Inahashi Y."/>
        </authorList>
    </citation>
    <scope>NUCLEOTIDE SEQUENCE</scope>
    <source>
        <strain evidence="3">OK19-0408</strain>
    </source>
</reference>
<dbReference type="SMART" id="SM00421">
    <property type="entry name" value="HTH_LUXR"/>
    <property type="match status" value="1"/>
</dbReference>
<dbReference type="PANTHER" id="PTHR43214">
    <property type="entry name" value="TWO-COMPONENT RESPONSE REGULATOR"/>
    <property type="match status" value="1"/>
</dbReference>
<accession>A0A9X2NGT4</accession>
<dbReference type="GO" id="GO:0006355">
    <property type="term" value="P:regulation of DNA-templated transcription"/>
    <property type="evidence" value="ECO:0007669"/>
    <property type="project" value="InterPro"/>
</dbReference>
<organism evidence="3 4">
    <name type="scientific">Amycolatopsis iheyensis</name>
    <dbReference type="NCBI Taxonomy" id="2945988"/>
    <lineage>
        <taxon>Bacteria</taxon>
        <taxon>Bacillati</taxon>
        <taxon>Actinomycetota</taxon>
        <taxon>Actinomycetes</taxon>
        <taxon>Pseudonocardiales</taxon>
        <taxon>Pseudonocardiaceae</taxon>
        <taxon>Amycolatopsis</taxon>
    </lineage>
</organism>